<sequence>MVFAFVRLALVAFVVMTLAYVVISIWSRQVRRRKLKRAWEEEGRPGDRADYVERGLDDYDDSLRRKLILLIYILPVVIVGFIIYLVNFM</sequence>
<organism evidence="2 3">
    <name type="scientific">Pseudooceanicola marinus</name>
    <dbReference type="NCBI Taxonomy" id="396013"/>
    <lineage>
        <taxon>Bacteria</taxon>
        <taxon>Pseudomonadati</taxon>
        <taxon>Pseudomonadota</taxon>
        <taxon>Alphaproteobacteria</taxon>
        <taxon>Rhodobacterales</taxon>
        <taxon>Paracoccaceae</taxon>
        <taxon>Pseudooceanicola</taxon>
    </lineage>
</organism>
<protein>
    <recommendedName>
        <fullName evidence="4">Cation/multidrug efflux pump</fullName>
    </recommendedName>
</protein>
<feature type="transmembrane region" description="Helical" evidence="1">
    <location>
        <begin position="67"/>
        <end position="86"/>
    </location>
</feature>
<reference evidence="2 3" key="1">
    <citation type="submission" date="2017-03" db="EMBL/GenBank/DDBJ databases">
        <authorList>
            <person name="Afonso C.L."/>
            <person name="Miller P.J."/>
            <person name="Scott M.A."/>
            <person name="Spackman E."/>
            <person name="Goraichik I."/>
            <person name="Dimitrov K.M."/>
            <person name="Suarez D.L."/>
            <person name="Swayne D.E."/>
        </authorList>
    </citation>
    <scope>NUCLEOTIDE SEQUENCE [LARGE SCALE GENOMIC DNA]</scope>
    <source>
        <strain evidence="2 3">CECT 7751</strain>
    </source>
</reference>
<feature type="transmembrane region" description="Helical" evidence="1">
    <location>
        <begin position="6"/>
        <end position="27"/>
    </location>
</feature>
<dbReference type="AlphaFoldDB" id="A0A1X6ZP33"/>
<keyword evidence="1" id="KW-0812">Transmembrane</keyword>
<evidence type="ECO:0000313" key="2">
    <source>
        <dbReference type="EMBL" id="SLN55389.1"/>
    </source>
</evidence>
<evidence type="ECO:0000313" key="3">
    <source>
        <dbReference type="Proteomes" id="UP000193963"/>
    </source>
</evidence>
<keyword evidence="3" id="KW-1185">Reference proteome</keyword>
<name>A0A1X6ZP33_9RHOB</name>
<dbReference type="RefSeq" id="WP_232618295.1">
    <property type="nucleotide sequence ID" value="NZ_FWFN01000005.1"/>
</dbReference>
<evidence type="ECO:0000256" key="1">
    <source>
        <dbReference type="SAM" id="Phobius"/>
    </source>
</evidence>
<dbReference type="EMBL" id="FWFN01000005">
    <property type="protein sequence ID" value="SLN55389.1"/>
    <property type="molecule type" value="Genomic_DNA"/>
</dbReference>
<gene>
    <name evidence="2" type="ORF">PSM7751_02720</name>
</gene>
<keyword evidence="1" id="KW-0472">Membrane</keyword>
<keyword evidence="1" id="KW-1133">Transmembrane helix</keyword>
<evidence type="ECO:0008006" key="4">
    <source>
        <dbReference type="Google" id="ProtNLM"/>
    </source>
</evidence>
<accession>A0A1X6ZP33</accession>
<dbReference type="Proteomes" id="UP000193963">
    <property type="component" value="Unassembled WGS sequence"/>
</dbReference>
<proteinExistence type="predicted"/>